<dbReference type="PROSITE" id="PS50200">
    <property type="entry name" value="RA"/>
    <property type="match status" value="1"/>
</dbReference>
<keyword evidence="21" id="KW-1185">Reference proteome</keyword>
<keyword evidence="11" id="KW-0460">Magnesium</keyword>
<dbReference type="CDD" id="cd17214">
    <property type="entry name" value="RA_CYR1_like"/>
    <property type="match status" value="1"/>
</dbReference>
<dbReference type="CDD" id="cd07302">
    <property type="entry name" value="CHD"/>
    <property type="match status" value="1"/>
</dbReference>
<evidence type="ECO:0000256" key="4">
    <source>
        <dbReference type="ARBA" id="ARBA00012201"/>
    </source>
</evidence>
<feature type="domain" description="Guanylate cyclase" evidence="17">
    <location>
        <begin position="1731"/>
        <end position="1868"/>
    </location>
</feature>
<dbReference type="Gene3D" id="3.80.10.10">
    <property type="entry name" value="Ribonuclease Inhibitor"/>
    <property type="match status" value="4"/>
</dbReference>
<dbReference type="GO" id="GO:0046872">
    <property type="term" value="F:metal ion binding"/>
    <property type="evidence" value="ECO:0007669"/>
    <property type="project" value="UniProtKB-KW"/>
</dbReference>
<dbReference type="InterPro" id="IPR001611">
    <property type="entry name" value="Leu-rich_rpt"/>
</dbReference>
<comment type="similarity">
    <text evidence="3">Belongs to the adenylyl cyclase class-3 family.</text>
</comment>
<dbReference type="CDD" id="cd00143">
    <property type="entry name" value="PP2Cc"/>
    <property type="match status" value="1"/>
</dbReference>
<dbReference type="Pfam" id="PF00481">
    <property type="entry name" value="PP2C"/>
    <property type="match status" value="1"/>
</dbReference>
<evidence type="ECO:0000256" key="11">
    <source>
        <dbReference type="ARBA" id="ARBA00022842"/>
    </source>
</evidence>
<evidence type="ECO:0000259" key="19">
    <source>
        <dbReference type="PROSITE" id="PS51746"/>
    </source>
</evidence>
<dbReference type="Pfam" id="PF23010">
    <property type="entry name" value="RA_3"/>
    <property type="match status" value="1"/>
</dbReference>
<dbReference type="SMART" id="SM00044">
    <property type="entry name" value="CYCc"/>
    <property type="match status" value="1"/>
</dbReference>
<dbReference type="GO" id="GO:0006171">
    <property type="term" value="P:cAMP biosynthetic process"/>
    <property type="evidence" value="ECO:0007669"/>
    <property type="project" value="UniProtKB-KW"/>
</dbReference>
<evidence type="ECO:0000256" key="5">
    <source>
        <dbReference type="ARBA" id="ARBA00021420"/>
    </source>
</evidence>
<evidence type="ECO:0000256" key="12">
    <source>
        <dbReference type="ARBA" id="ARBA00022998"/>
    </source>
</evidence>
<keyword evidence="10" id="KW-0067">ATP-binding</keyword>
<dbReference type="InterPro" id="IPR000159">
    <property type="entry name" value="RA_dom"/>
</dbReference>
<dbReference type="PROSITE" id="PS51450">
    <property type="entry name" value="LRR"/>
    <property type="match status" value="8"/>
</dbReference>
<dbReference type="GO" id="GO:0004016">
    <property type="term" value="F:adenylate cyclase activity"/>
    <property type="evidence" value="ECO:0007669"/>
    <property type="project" value="UniProtKB-EC"/>
</dbReference>
<evidence type="ECO:0000256" key="16">
    <source>
        <dbReference type="SAM" id="MobiDB-lite"/>
    </source>
</evidence>
<feature type="compositionally biased region" description="Low complexity" evidence="16">
    <location>
        <begin position="617"/>
        <end position="628"/>
    </location>
</feature>
<dbReference type="SMART" id="SM00314">
    <property type="entry name" value="RA"/>
    <property type="match status" value="1"/>
</dbReference>
<proteinExistence type="inferred from homology"/>
<feature type="region of interest" description="Disordered" evidence="16">
    <location>
        <begin position="1"/>
        <end position="34"/>
    </location>
</feature>
<feature type="region of interest" description="Disordered" evidence="16">
    <location>
        <begin position="47"/>
        <end position="92"/>
    </location>
</feature>
<evidence type="ECO:0000256" key="14">
    <source>
        <dbReference type="ARBA" id="ARBA00032597"/>
    </source>
</evidence>
<evidence type="ECO:0000256" key="15">
    <source>
        <dbReference type="ARBA" id="ARBA00032637"/>
    </source>
</evidence>
<feature type="compositionally biased region" description="Low complexity" evidence="16">
    <location>
        <begin position="207"/>
        <end position="223"/>
    </location>
</feature>
<keyword evidence="8" id="KW-0677">Repeat</keyword>
<dbReference type="FunFam" id="3.30.70.1230:FF:000084">
    <property type="entry name" value="Adenylate cyclase"/>
    <property type="match status" value="1"/>
</dbReference>
<dbReference type="SMART" id="SM00369">
    <property type="entry name" value="LRR_TYP"/>
    <property type="match status" value="11"/>
</dbReference>
<dbReference type="Gene3D" id="3.60.40.10">
    <property type="entry name" value="PPM-type phosphatase domain"/>
    <property type="match status" value="1"/>
</dbReference>
<dbReference type="EC" id="4.6.1.1" evidence="4"/>
<keyword evidence="9" id="KW-0547">Nucleotide-binding</keyword>
<sequence length="2086" mass="234003">MPSDSIYSSKSNQTTNTTSNFNESVHNEKPTFKPQYLVDSVIYNSSDAKMSSDKPRYTDPLISPISKESASNENKKRRNTQSVPNKGDSGPVRTASIVYYENEGKKKDSILNSNPLNILNDKFMPSGISSSRTKKTKRIPQNILKKTLSSLSINTDNEGNSILNDLDFINNLTRSTSNYTIVKTTSRGSQNRNSISSQGHSTSKILPSSVSTNPSSSSSHHYSNIMHIPSRKTSFAGSILKRLSGNTSSSGSHSSNRTKSKDTNTTSNNNSQCSTKEKKKSGDKTSIPIKNNSSSLSTRRSSITSVSAASLRKQSKSSVLTNDSGSSSGRKPSAITSTDTTPNIPGLLPLDTNLDDLTDITKTALLPSKNNQNKIMTNNENKILITDEDNIVPTSNQKGTDFPIALTISSISPKTHMFNKISVVDVDDNDKIPNIPQTQNVDSILKTSSIGNEQHLSHDKHSPNEQITNMTLSNNLHNSTTSFSPKKSYSVGDFTLWSLSAMNDSAPGLKGDKRSFFGNNLTNLSRGVSNVTLNNENKWIAPESWDVDPAVNRDRLKTKKKLKKQLRRERKKLLLQQEKDKHVPSMMDPLARASSISLSLTSSASSYLDTESDFLTDSDSSSSNSLPSWHAIHEGKSNQDKTINSNNVDTEKVHNITRPLQSFSTNNINLTTASPGGFPANERGNSVDPLSPGPHKSILMSHSDNPLTLATLEDDRSDRAERDLEHYYKDSSDLDFNKHYAIRIFNVDDTFTTLSCTPGTTVEDMIPILKKKFNITLKSNYQISLKVGKLSKILRSTSKPIIIERKLLLLNGYKKSDPLHIIGIEDLSFVFKFLFHPVHPSHFTPEQEQRLLRSDFVHVDLRNMNLTTPPIIFYQHTSEIESLDVSNNANIFLPLEFIESSIKLMSLRMVNVRASRFPVNLTEAYKLVSLELQRNFIKKVPRAISKLGNLTILNLQCNELERLPHSFGLLKNLQLLDLSSNKFIFYPNVINECTNLLQIDLSYNKIYSIPQSINQLTKLAKINLSHNKLTEIQSLAEMKNLRTLNVRYNRITSIKTVAPNLQNLFLTENRISNFEDKLPKLRTLELQENPITSISFKGFYPLNMTSLILSKAQLSSIPGDLFTELSRLEKLELSENNLSSLPKEIGSLNKLIYLSVARNKLESLPAEFAQLKSLRSLDLHYNNIREFFEGIEEIELTYLNISSNAFGSIASMDSTMFTNPTGSNKLLNSLLFLVAADNQFTDKMLPFFNSFINLKLLNLSYNSFADISALNLKNLTELYMSGNKISAIPSECVLNWKELKVLMLNGNQLVTLPAELSQLSQLTTFDLGSNQLKYNISNCQYDWNWRENKELKYLNFSANRKFEIRSSTDHDDGVDYSNLSILPNLKVLGLMDVTLNTSKVPDENSNFRLRTTASIINGMRYGVADSLGQRDHVSTRDVTFERFRGNDDECLICLHDGKNQSSDYGNNISRIVRDIYDKILIQQLEKYGDSNDEDIKRALRFSFLQLNKEINTMLNSVDNGGDIENLTSADLLSGSCSTVVYIKKEKIFTANLGDCMAILCKNNGDYQTLTTQHLPTKREEYERIRISGGYVNNGKLDGVTDVSRAVGFFDLLPHIHASADVSIVTLSPTDDMIIIATHKLWEYLGIEMACDIAREHSTQPMIAAEVMKDHAIAYGCAENITIICLSLHTSTEQDNQFTLNKSALLTRRSTFEDTALRRLQPEITPPTGNLAVVFTDIKNSTFLWEMFPNAMRTAIKTHNDLMRRQLRIFGGYEVKTEGDAFMVTFPTPTSAIGWCLNVQLKLLDVQWPEEITSIQDGCLVTDSNGVKIYQGLSVRMGMHWGHPVTELDLVTQRMDYLGPVVNKASRVSSVADGGQITLSNDFMSEFNKVMKYHKMVTEEGKSLKEVYGEEIVGEVLEREIAMLETTGWVFFDYGEQKLKGLETKEFITIVYPKILASRHEFSQKDTKSKTIDEDLLFSLRTISNRLETILSALSGSALEFENIKATHNYLNSEAKTAIVKSVTEKQLLAFFDHMVTRIESAVVLLQLRQQIQDGLDFCDTNDHSDLSGTIFDLLDEVLADYKLRKE</sequence>
<dbReference type="InterPro" id="IPR003591">
    <property type="entry name" value="Leu-rich_rpt_typical-subtyp"/>
</dbReference>
<evidence type="ECO:0000259" key="17">
    <source>
        <dbReference type="PROSITE" id="PS50125"/>
    </source>
</evidence>
<dbReference type="InterPro" id="IPR032675">
    <property type="entry name" value="LRR_dom_sf"/>
</dbReference>
<feature type="region of interest" description="Disordered" evidence="16">
    <location>
        <begin position="612"/>
        <end position="645"/>
    </location>
</feature>
<protein>
    <recommendedName>
        <fullName evidence="5">Adenylate cyclase</fullName>
        <ecNumber evidence="4">4.6.1.1</ecNumber>
    </recommendedName>
    <alternativeName>
        <fullName evidence="14">ATP pyrophosphate-lyase</fullName>
    </alternativeName>
    <alternativeName>
        <fullName evidence="15">Adenylyl cyclase</fullName>
    </alternativeName>
</protein>
<keyword evidence="6" id="KW-0433">Leucine-rich repeat</keyword>
<name>A0AAN7WRY2_9SACH</name>
<feature type="compositionally biased region" description="Low complexity" evidence="16">
    <location>
        <begin position="244"/>
        <end position="274"/>
    </location>
</feature>
<dbReference type="Gene3D" id="3.30.70.1230">
    <property type="entry name" value="Nucleotide cyclase"/>
    <property type="match status" value="1"/>
</dbReference>
<feature type="domain" description="PPM-type phosphatase" evidence="19">
    <location>
        <begin position="1420"/>
        <end position="1687"/>
    </location>
</feature>
<evidence type="ECO:0000313" key="20">
    <source>
        <dbReference type="EMBL" id="KAK5780817.1"/>
    </source>
</evidence>
<comment type="caution">
    <text evidence="20">The sequence shown here is derived from an EMBL/GenBank/DDBJ whole genome shotgun (WGS) entry which is preliminary data.</text>
</comment>
<feature type="region of interest" description="Disordered" evidence="16">
    <location>
        <begin position="242"/>
        <end position="346"/>
    </location>
</feature>
<evidence type="ECO:0000256" key="7">
    <source>
        <dbReference type="ARBA" id="ARBA00022723"/>
    </source>
</evidence>
<keyword evidence="12" id="KW-0115">cAMP biosynthesis</keyword>
<feature type="compositionally biased region" description="Polar residues" evidence="16">
    <location>
        <begin position="183"/>
        <end position="206"/>
    </location>
</feature>
<dbReference type="PANTHER" id="PTHR45712">
    <property type="entry name" value="AGAP008170-PA"/>
    <property type="match status" value="1"/>
</dbReference>
<dbReference type="Pfam" id="PF21187">
    <property type="entry name" value="CYAA_C"/>
    <property type="match status" value="1"/>
</dbReference>
<evidence type="ECO:0000256" key="1">
    <source>
        <dbReference type="ARBA" id="ARBA00001946"/>
    </source>
</evidence>
<dbReference type="SMART" id="SM00365">
    <property type="entry name" value="LRR_SD22"/>
    <property type="match status" value="8"/>
</dbReference>
<dbReference type="InterPro" id="IPR055071">
    <property type="entry name" value="RA_PHLPP-like"/>
</dbReference>
<dbReference type="InterPro" id="IPR001054">
    <property type="entry name" value="A/G_cyclase"/>
</dbReference>
<dbReference type="SUPFAM" id="SSF52047">
    <property type="entry name" value="RNI-like"/>
    <property type="match status" value="1"/>
</dbReference>
<dbReference type="SMART" id="SM00364">
    <property type="entry name" value="LRR_BAC"/>
    <property type="match status" value="8"/>
</dbReference>
<keyword evidence="7" id="KW-0479">Metal-binding</keyword>
<dbReference type="Pfam" id="PF00211">
    <property type="entry name" value="Guanylate_cyc"/>
    <property type="match status" value="1"/>
</dbReference>
<evidence type="ECO:0000313" key="21">
    <source>
        <dbReference type="Proteomes" id="UP001306508"/>
    </source>
</evidence>
<feature type="domain" description="Ras-associating" evidence="18">
    <location>
        <begin position="738"/>
        <end position="817"/>
    </location>
</feature>
<dbReference type="Proteomes" id="UP001306508">
    <property type="component" value="Unassembled WGS sequence"/>
</dbReference>
<comment type="cofactor">
    <cofactor evidence="1">
        <name>Mg(2+)</name>
        <dbReference type="ChEBI" id="CHEBI:18420"/>
    </cofactor>
</comment>
<dbReference type="InterPro" id="IPR048580">
    <property type="entry name" value="CYAA_C"/>
</dbReference>
<dbReference type="InterPro" id="IPR001932">
    <property type="entry name" value="PPM-type_phosphatase-like_dom"/>
</dbReference>
<dbReference type="PANTHER" id="PTHR45712:SF22">
    <property type="entry name" value="INSULIN-LIKE GROWTH FACTOR-BINDING PROTEIN COMPLEX ACID LABILE SUBUNIT"/>
    <property type="match status" value="1"/>
</dbReference>
<dbReference type="InterPro" id="IPR036457">
    <property type="entry name" value="PPM-type-like_dom_sf"/>
</dbReference>
<dbReference type="SMART" id="SM00332">
    <property type="entry name" value="PP2Cc"/>
    <property type="match status" value="1"/>
</dbReference>
<dbReference type="Pfam" id="PF13855">
    <property type="entry name" value="LRR_8"/>
    <property type="match status" value="4"/>
</dbReference>
<dbReference type="InterPro" id="IPR050333">
    <property type="entry name" value="SLRP"/>
</dbReference>
<feature type="compositionally biased region" description="Low complexity" evidence="16">
    <location>
        <begin position="8"/>
        <end position="22"/>
    </location>
</feature>
<feature type="compositionally biased region" description="Low complexity" evidence="16">
    <location>
        <begin position="293"/>
        <end position="311"/>
    </location>
</feature>
<evidence type="ECO:0000256" key="10">
    <source>
        <dbReference type="ARBA" id="ARBA00022840"/>
    </source>
</evidence>
<dbReference type="SUPFAM" id="SSF52058">
    <property type="entry name" value="L domain-like"/>
    <property type="match status" value="1"/>
</dbReference>
<accession>A0AAN7WRY2</accession>
<evidence type="ECO:0000256" key="13">
    <source>
        <dbReference type="ARBA" id="ARBA00023239"/>
    </source>
</evidence>
<evidence type="ECO:0000256" key="2">
    <source>
        <dbReference type="ARBA" id="ARBA00003896"/>
    </source>
</evidence>
<gene>
    <name evidence="20" type="ORF">RI543_001942</name>
</gene>
<dbReference type="SUPFAM" id="SSF55073">
    <property type="entry name" value="Nucleotide cyclase"/>
    <property type="match status" value="1"/>
</dbReference>
<dbReference type="GO" id="GO:0005524">
    <property type="term" value="F:ATP binding"/>
    <property type="evidence" value="ECO:0007669"/>
    <property type="project" value="UniProtKB-KW"/>
</dbReference>
<dbReference type="EMBL" id="JAWIZZ010000040">
    <property type="protein sequence ID" value="KAK5780817.1"/>
    <property type="molecule type" value="Genomic_DNA"/>
</dbReference>
<evidence type="ECO:0000256" key="3">
    <source>
        <dbReference type="ARBA" id="ARBA00005381"/>
    </source>
</evidence>
<evidence type="ECO:0000256" key="8">
    <source>
        <dbReference type="ARBA" id="ARBA00022737"/>
    </source>
</evidence>
<organism evidence="20 21">
    <name type="scientific">Arxiozyma heterogenica</name>
    <dbReference type="NCBI Taxonomy" id="278026"/>
    <lineage>
        <taxon>Eukaryota</taxon>
        <taxon>Fungi</taxon>
        <taxon>Dikarya</taxon>
        <taxon>Ascomycota</taxon>
        <taxon>Saccharomycotina</taxon>
        <taxon>Saccharomycetes</taxon>
        <taxon>Saccharomycetales</taxon>
        <taxon>Saccharomycetaceae</taxon>
        <taxon>Arxiozyma</taxon>
    </lineage>
</organism>
<evidence type="ECO:0000259" key="18">
    <source>
        <dbReference type="PROSITE" id="PS50200"/>
    </source>
</evidence>
<dbReference type="InterPro" id="IPR029787">
    <property type="entry name" value="Nucleotide_cyclase"/>
</dbReference>
<keyword evidence="13" id="KW-0456">Lyase</keyword>
<dbReference type="GO" id="GO:0035556">
    <property type="term" value="P:intracellular signal transduction"/>
    <property type="evidence" value="ECO:0007669"/>
    <property type="project" value="InterPro"/>
</dbReference>
<dbReference type="PROSITE" id="PS50125">
    <property type="entry name" value="GUANYLATE_CYCLASE_2"/>
    <property type="match status" value="1"/>
</dbReference>
<dbReference type="PROSITE" id="PS51746">
    <property type="entry name" value="PPM_2"/>
    <property type="match status" value="1"/>
</dbReference>
<dbReference type="SUPFAM" id="SSF81606">
    <property type="entry name" value="PP2C-like"/>
    <property type="match status" value="1"/>
</dbReference>
<feature type="region of interest" description="Disordered" evidence="16">
    <location>
        <begin position="183"/>
        <end position="223"/>
    </location>
</feature>
<evidence type="ECO:0000256" key="6">
    <source>
        <dbReference type="ARBA" id="ARBA00022614"/>
    </source>
</evidence>
<reference evidence="21" key="1">
    <citation type="submission" date="2023-07" db="EMBL/GenBank/DDBJ databases">
        <title>A draft genome of Kazachstania heterogenica Y-27499.</title>
        <authorList>
            <person name="Donic C."/>
            <person name="Kralova J.S."/>
            <person name="Fidel L."/>
            <person name="Ben-Dor S."/>
            <person name="Jung S."/>
        </authorList>
    </citation>
    <scope>NUCLEOTIDE SEQUENCE [LARGE SCALE GENOMIC DNA]</scope>
    <source>
        <strain evidence="21">Y27499</strain>
    </source>
</reference>
<feature type="compositionally biased region" description="Polar residues" evidence="16">
    <location>
        <begin position="316"/>
        <end position="343"/>
    </location>
</feature>
<evidence type="ECO:0000256" key="9">
    <source>
        <dbReference type="ARBA" id="ARBA00022741"/>
    </source>
</evidence>
<comment type="function">
    <text evidence="2">Plays essential roles in regulation of cellular metabolism by catalyzing the synthesis of a second messenger, cAMP.</text>
</comment>